<dbReference type="EMBL" id="LAJE02000191">
    <property type="protein sequence ID" value="OEO30689.1"/>
    <property type="molecule type" value="Genomic_DNA"/>
</dbReference>
<proteinExistence type="predicted"/>
<reference evidence="1 2" key="1">
    <citation type="journal article" date="2015" name="Genome Announc.">
        <title>Genome Assemblies of Three Soil-Associated Devosia species: D. insulae, D. limi, and D. soli.</title>
        <authorList>
            <person name="Hassan Y.I."/>
            <person name="Lepp D."/>
            <person name="Zhou T."/>
        </authorList>
    </citation>
    <scope>NUCLEOTIDE SEQUENCE [LARGE SCALE GENOMIC DNA]</scope>
    <source>
        <strain evidence="1 2">DS-56</strain>
    </source>
</reference>
<dbReference type="Proteomes" id="UP000095463">
    <property type="component" value="Unassembled WGS sequence"/>
</dbReference>
<protein>
    <recommendedName>
        <fullName evidence="3">Motility protein</fullName>
    </recommendedName>
</protein>
<keyword evidence="2" id="KW-1185">Reference proteome</keyword>
<evidence type="ECO:0000313" key="2">
    <source>
        <dbReference type="Proteomes" id="UP000095463"/>
    </source>
</evidence>
<sequence length="60" mass="6306">MDMDLTSQLLAARSAGTQQSIAIAVLKKSHEMEISLIQMVDGVARSAPPPGQGTKVDKIA</sequence>
<comment type="caution">
    <text evidence="1">The sequence shown here is derived from an EMBL/GenBank/DDBJ whole genome shotgun (WGS) entry which is preliminary data.</text>
</comment>
<accession>A0A1E5XQ43</accession>
<dbReference type="AlphaFoldDB" id="A0A1E5XQ43"/>
<organism evidence="1 2">
    <name type="scientific">Devosia insulae DS-56</name>
    <dbReference type="NCBI Taxonomy" id="1116389"/>
    <lineage>
        <taxon>Bacteria</taxon>
        <taxon>Pseudomonadati</taxon>
        <taxon>Pseudomonadota</taxon>
        <taxon>Alphaproteobacteria</taxon>
        <taxon>Hyphomicrobiales</taxon>
        <taxon>Devosiaceae</taxon>
        <taxon>Devosia</taxon>
    </lineage>
</organism>
<evidence type="ECO:0000313" key="1">
    <source>
        <dbReference type="EMBL" id="OEO30689.1"/>
    </source>
</evidence>
<evidence type="ECO:0008006" key="3">
    <source>
        <dbReference type="Google" id="ProtNLM"/>
    </source>
</evidence>
<gene>
    <name evidence="1" type="ORF">VW23_020055</name>
</gene>
<name>A0A1E5XQ43_9HYPH</name>